<dbReference type="InterPro" id="IPR008567">
    <property type="entry name" value="BKACE"/>
</dbReference>
<evidence type="ECO:0000256" key="1">
    <source>
        <dbReference type="ARBA" id="ARBA00001947"/>
    </source>
</evidence>
<dbReference type="GO" id="GO:0043720">
    <property type="term" value="F:3-keto-5-aminohexanoate cleavage activity"/>
    <property type="evidence" value="ECO:0007669"/>
    <property type="project" value="InterPro"/>
</dbReference>
<comment type="caution">
    <text evidence="5">The sequence shown here is derived from an EMBL/GenBank/DDBJ whole genome shotgun (WGS) entry which is preliminary data.</text>
</comment>
<organism evidence="5 6">
    <name type="scientific">Allopusillimonas soli</name>
    <dbReference type="NCBI Taxonomy" id="659016"/>
    <lineage>
        <taxon>Bacteria</taxon>
        <taxon>Pseudomonadati</taxon>
        <taxon>Pseudomonadota</taxon>
        <taxon>Betaproteobacteria</taxon>
        <taxon>Burkholderiales</taxon>
        <taxon>Alcaligenaceae</taxon>
        <taxon>Allopusillimonas</taxon>
    </lineage>
</organism>
<protein>
    <submittedName>
        <fullName evidence="5">3-keto-5-aminohexanoate cleavage protein</fullName>
    </submittedName>
</protein>
<dbReference type="OrthoDB" id="9155960at2"/>
<accession>A0A853F7A0</accession>
<evidence type="ECO:0000256" key="2">
    <source>
        <dbReference type="ARBA" id="ARBA00022679"/>
    </source>
</evidence>
<dbReference type="PANTHER" id="PTHR37418:SF2">
    <property type="entry name" value="3-KETO-5-AMINOHEXANOATE CLEAVAGE ENZYME"/>
    <property type="match status" value="1"/>
</dbReference>
<dbReference type="PANTHER" id="PTHR37418">
    <property type="entry name" value="3-KETO-5-AMINOHEXANOATE CLEAVAGE ENZYME-RELATED"/>
    <property type="match status" value="1"/>
</dbReference>
<reference evidence="5 6" key="1">
    <citation type="submission" date="2020-07" db="EMBL/GenBank/DDBJ databases">
        <title>Taxonomic revisions and descriptions of new bacterial species based on genomic comparisons in the high-G+C-content subgroup of the family Alcaligenaceae.</title>
        <authorList>
            <person name="Szabo A."/>
            <person name="Felfoldi T."/>
        </authorList>
    </citation>
    <scope>NUCLEOTIDE SEQUENCE [LARGE SCALE GENOMIC DNA]</scope>
    <source>
        <strain evidence="5 6">DSM 25264</strain>
    </source>
</reference>
<dbReference type="Proteomes" id="UP000580517">
    <property type="component" value="Unassembled WGS sequence"/>
</dbReference>
<dbReference type="Pfam" id="PF05853">
    <property type="entry name" value="BKACE"/>
    <property type="match status" value="1"/>
</dbReference>
<dbReference type="Gene3D" id="3.20.20.70">
    <property type="entry name" value="Aldolase class I"/>
    <property type="match status" value="1"/>
</dbReference>
<evidence type="ECO:0000313" key="6">
    <source>
        <dbReference type="Proteomes" id="UP000580517"/>
    </source>
</evidence>
<evidence type="ECO:0000256" key="4">
    <source>
        <dbReference type="ARBA" id="ARBA00022833"/>
    </source>
</evidence>
<gene>
    <name evidence="5" type="ORF">H0A68_06235</name>
</gene>
<keyword evidence="2" id="KW-0808">Transferase</keyword>
<keyword evidence="3" id="KW-0479">Metal-binding</keyword>
<dbReference type="GO" id="GO:0046872">
    <property type="term" value="F:metal ion binding"/>
    <property type="evidence" value="ECO:0007669"/>
    <property type="project" value="UniProtKB-KW"/>
</dbReference>
<dbReference type="AlphaFoldDB" id="A0A853F7A0"/>
<evidence type="ECO:0000313" key="5">
    <source>
        <dbReference type="EMBL" id="NYT36465.1"/>
    </source>
</evidence>
<comment type="cofactor">
    <cofactor evidence="1">
        <name>Zn(2+)</name>
        <dbReference type="ChEBI" id="CHEBI:29105"/>
    </cofactor>
</comment>
<name>A0A853F7A0_9BURK</name>
<evidence type="ECO:0000256" key="3">
    <source>
        <dbReference type="ARBA" id="ARBA00022723"/>
    </source>
</evidence>
<sequence length="293" mass="31210">MPKPTIITCAITGGDDTAGRFRAVPVTPRQIADSAIEACRAGAAIAHIHVRNPETGKPSIELALYREVVERIRDSGSPVIVNLTTGAGARFIPSDDAPNTVAEGSNLRTPAERARHIAALRPEICSLDMGSLNFGKGALINIQKHVEAIAAVIREAGVKPELEIFDTGHIALARHMMNEGLIEQNPLWQFVMGVPWGAPSDTDVLLAMRNLLPSGANWSAFGIGAKEYPMLAQAALLGGHVRVGLEDNLYVEKGVQATSNAQLVEKGVNVLQTLGFEVATPKQAREILGLQAL</sequence>
<dbReference type="InterPro" id="IPR013785">
    <property type="entry name" value="Aldolase_TIM"/>
</dbReference>
<keyword evidence="6" id="KW-1185">Reference proteome</keyword>
<proteinExistence type="predicted"/>
<dbReference type="EMBL" id="JACCEW010000002">
    <property type="protein sequence ID" value="NYT36465.1"/>
    <property type="molecule type" value="Genomic_DNA"/>
</dbReference>
<keyword evidence="4" id="KW-0862">Zinc</keyword>